<dbReference type="EMBL" id="CP119078">
    <property type="protein sequence ID" value="WED42457.1"/>
    <property type="molecule type" value="Genomic_DNA"/>
</dbReference>
<evidence type="ECO:0000313" key="3">
    <source>
        <dbReference type="Proteomes" id="UP001222087"/>
    </source>
</evidence>
<dbReference type="InterPro" id="IPR010297">
    <property type="entry name" value="DUF900_hydrolase"/>
</dbReference>
<dbReference type="InterPro" id="IPR029058">
    <property type="entry name" value="AB_hydrolase_fold"/>
</dbReference>
<dbReference type="RefSeq" id="WP_275088280.1">
    <property type="nucleotide sequence ID" value="NZ_CP119078.1"/>
</dbReference>
<evidence type="ECO:0000313" key="2">
    <source>
        <dbReference type="EMBL" id="WED42457.1"/>
    </source>
</evidence>
<name>A0ABY8ATI7_9GAMM</name>
<dbReference type="Gene3D" id="3.40.50.1820">
    <property type="entry name" value="alpha/beta hydrolase"/>
    <property type="match status" value="1"/>
</dbReference>
<dbReference type="PANTHER" id="PTHR36513">
    <property type="entry name" value="ABC TRANSMEMBRANE TYPE-1 DOMAIN-CONTAINING PROTEIN"/>
    <property type="match status" value="1"/>
</dbReference>
<accession>A0ABY8ATI7</accession>
<protein>
    <submittedName>
        <fullName evidence="2">Alpha/beta hydrolase</fullName>
    </submittedName>
</protein>
<sequence>MKRIISISLKIFLLLVILLIGILGYLYYRYQSQFTYDIANLENRSGVHLVNKEPAMKAYFATNRIFDLKANPFYTNKMSEQLTYGVTYVPIPKAYRLGGVFDTTRILDLQQFDREKFYKVLKKSVDDSKTKLLVIWVHGYANSFTGSASVLARGAYDLNTEATYLFFSWPSQYKLFSYSIDEETEKKTAPYFAQFLKELRHEIPEAKLIIIGHSLGTRLICDSFDILYHFGGWADSESEIQDVIMIAPDVDEGDFDNEFKKQILAMVNRLTVYVASDDQALLISHLEYGDNPLGLPKEFKSDSHLDETQALLAIMPHENPRFDIIDATYIVKPEFLKHRYYRSRAIISDIYWLLHNSPSHKRQLYRSKLHPSGHYWILPP</sequence>
<feature type="transmembrane region" description="Helical" evidence="1">
    <location>
        <begin position="7"/>
        <end position="28"/>
    </location>
</feature>
<dbReference type="SUPFAM" id="SSF53474">
    <property type="entry name" value="alpha/beta-Hydrolases"/>
    <property type="match status" value="1"/>
</dbReference>
<keyword evidence="2" id="KW-0378">Hydrolase</keyword>
<keyword evidence="1" id="KW-0812">Transmembrane</keyword>
<keyword evidence="1" id="KW-1133">Transmembrane helix</keyword>
<keyword evidence="3" id="KW-1185">Reference proteome</keyword>
<dbReference type="GO" id="GO:0016787">
    <property type="term" value="F:hydrolase activity"/>
    <property type="evidence" value="ECO:0007669"/>
    <property type="project" value="UniProtKB-KW"/>
</dbReference>
<keyword evidence="1" id="KW-0472">Membrane</keyword>
<dbReference type="PANTHER" id="PTHR36513:SF1">
    <property type="entry name" value="TRANSMEMBRANE PROTEIN"/>
    <property type="match status" value="1"/>
</dbReference>
<gene>
    <name evidence="2" type="ORF">PXX05_11090</name>
</gene>
<reference evidence="2 3" key="1">
    <citation type="submission" date="2023-02" db="EMBL/GenBank/DDBJ databases">
        <title>Genome Sequence of L. cardiaca H63T.</title>
        <authorList>
            <person name="Lopez A.E."/>
            <person name="Cianciotto N.P."/>
        </authorList>
    </citation>
    <scope>NUCLEOTIDE SEQUENCE [LARGE SCALE GENOMIC DNA]</scope>
    <source>
        <strain evidence="2 3">H63</strain>
    </source>
</reference>
<dbReference type="Proteomes" id="UP001222087">
    <property type="component" value="Chromosome"/>
</dbReference>
<dbReference type="Pfam" id="PF05990">
    <property type="entry name" value="DUF900"/>
    <property type="match status" value="1"/>
</dbReference>
<organism evidence="2 3">
    <name type="scientific">Legionella cardiaca</name>
    <dbReference type="NCBI Taxonomy" id="1071983"/>
    <lineage>
        <taxon>Bacteria</taxon>
        <taxon>Pseudomonadati</taxon>
        <taxon>Pseudomonadota</taxon>
        <taxon>Gammaproteobacteria</taxon>
        <taxon>Legionellales</taxon>
        <taxon>Legionellaceae</taxon>
        <taxon>Legionella</taxon>
    </lineage>
</organism>
<proteinExistence type="predicted"/>
<evidence type="ECO:0000256" key="1">
    <source>
        <dbReference type="SAM" id="Phobius"/>
    </source>
</evidence>